<protein>
    <submittedName>
        <fullName evidence="11">Na+/H+ antiporter NhaC family protein</fullName>
    </submittedName>
</protein>
<keyword evidence="6 9" id="KW-1133">Transmembrane helix</keyword>
<organism evidence="11 12">
    <name type="scientific">Helicobacter baculiformis</name>
    <dbReference type="NCBI Taxonomy" id="427351"/>
    <lineage>
        <taxon>Bacteria</taxon>
        <taxon>Pseudomonadati</taxon>
        <taxon>Campylobacterota</taxon>
        <taxon>Epsilonproteobacteria</taxon>
        <taxon>Campylobacterales</taxon>
        <taxon>Helicobacteraceae</taxon>
        <taxon>Helicobacter</taxon>
    </lineage>
</organism>
<accession>A0ABV7ZHS7</accession>
<feature type="domain" description="Na+/H+ antiporter NhaC-like C-terminal" evidence="10">
    <location>
        <begin position="81"/>
        <end position="224"/>
    </location>
</feature>
<feature type="transmembrane region" description="Helical" evidence="9">
    <location>
        <begin position="84"/>
        <end position="101"/>
    </location>
</feature>
<evidence type="ECO:0000256" key="7">
    <source>
        <dbReference type="ARBA" id="ARBA00023136"/>
    </source>
</evidence>
<evidence type="ECO:0000256" key="8">
    <source>
        <dbReference type="ARBA" id="ARBA00038435"/>
    </source>
</evidence>
<proteinExistence type="inferred from homology"/>
<gene>
    <name evidence="11" type="ORF">ACFOPX_01385</name>
</gene>
<feature type="transmembrane region" description="Helical" evidence="9">
    <location>
        <begin position="15"/>
        <end position="35"/>
    </location>
</feature>
<keyword evidence="3" id="KW-0050">Antiport</keyword>
<evidence type="ECO:0000256" key="9">
    <source>
        <dbReference type="SAM" id="Phobius"/>
    </source>
</evidence>
<dbReference type="RefSeq" id="WP_104751739.1">
    <property type="nucleotide sequence ID" value="NZ_FZMF01000005.1"/>
</dbReference>
<feature type="transmembrane region" description="Helical" evidence="9">
    <location>
        <begin position="244"/>
        <end position="277"/>
    </location>
</feature>
<feature type="transmembrane region" description="Helical" evidence="9">
    <location>
        <begin position="380"/>
        <end position="406"/>
    </location>
</feature>
<evidence type="ECO:0000256" key="4">
    <source>
        <dbReference type="ARBA" id="ARBA00022475"/>
    </source>
</evidence>
<dbReference type="Proteomes" id="UP001595783">
    <property type="component" value="Unassembled WGS sequence"/>
</dbReference>
<feature type="transmembrane region" description="Helical" evidence="9">
    <location>
        <begin position="122"/>
        <end position="148"/>
    </location>
</feature>
<sequence>MQSLKQETYHAQPSALGLVPFFIFIIVYLGTGIYLELVGVKMGFYQLPGPVAASVGVASAFLLFKSNLNQKFDDFLAGCGDKNIMTMCVIYLLAGAFAVVSKAMGGVDSTVNLGLTYIPVEYLAAGLFVIASFISTAIGTSVGAIVALGPIAVGLAQQSGLSMALALAAVMGGAMFGDNLSIISDTTIASTRTQDVAMNDKFRINLYIALPASLLTIVLLLVYGKPESIAPLSTHDFQFVKTLPYLFVLVLALLGLNVFLVLFVGILLSGAIGLYYGSFTLLSFGKEIYHGFSGMQEIFLLSLLTGGIAFMVTREGGVAWVISKIEKLIVGPKSAKVGIASLVSVVDLAVANNTVAIVIVGEITKKISVKFGVDRREGAVILDIFSCVFQGLIPYGAQMLILLGFAKGSVDFLAVLPLLWYQGLLAIFTLFYIFSGTYSAWVLRGLESKAGSVQA</sequence>
<dbReference type="Pfam" id="PF03553">
    <property type="entry name" value="Na_H_antiporter"/>
    <property type="match status" value="1"/>
</dbReference>
<feature type="transmembrane region" description="Helical" evidence="9">
    <location>
        <begin position="337"/>
        <end position="360"/>
    </location>
</feature>
<keyword evidence="4" id="KW-1003">Cell membrane</keyword>
<feature type="transmembrane region" description="Helical" evidence="9">
    <location>
        <begin position="298"/>
        <end position="322"/>
    </location>
</feature>
<name>A0ABV7ZHS7_9HELI</name>
<dbReference type="EMBL" id="JBHRZO010000006">
    <property type="protein sequence ID" value="MFC3847189.1"/>
    <property type="molecule type" value="Genomic_DNA"/>
</dbReference>
<comment type="subcellular location">
    <subcellularLocation>
        <location evidence="1">Cell membrane</location>
        <topology evidence="1">Multi-pass membrane protein</topology>
    </subcellularLocation>
</comment>
<dbReference type="PANTHER" id="PTHR33451:SF4">
    <property type="entry name" value="NA+_H+ ANTIPORTER"/>
    <property type="match status" value="1"/>
</dbReference>
<evidence type="ECO:0000256" key="5">
    <source>
        <dbReference type="ARBA" id="ARBA00022692"/>
    </source>
</evidence>
<evidence type="ECO:0000256" key="2">
    <source>
        <dbReference type="ARBA" id="ARBA00022448"/>
    </source>
</evidence>
<dbReference type="PANTHER" id="PTHR33451">
    <property type="entry name" value="MALATE-2H(+)/NA(+)-LACTATE ANTIPORTER"/>
    <property type="match status" value="1"/>
</dbReference>
<evidence type="ECO:0000313" key="12">
    <source>
        <dbReference type="Proteomes" id="UP001595783"/>
    </source>
</evidence>
<dbReference type="InterPro" id="IPR018461">
    <property type="entry name" value="Na/H_Antiport_NhaC-like_C"/>
</dbReference>
<evidence type="ECO:0000313" key="11">
    <source>
        <dbReference type="EMBL" id="MFC3847189.1"/>
    </source>
</evidence>
<keyword evidence="7 9" id="KW-0472">Membrane</keyword>
<keyword evidence="2" id="KW-0813">Transport</keyword>
<evidence type="ECO:0000256" key="6">
    <source>
        <dbReference type="ARBA" id="ARBA00022989"/>
    </source>
</evidence>
<evidence type="ECO:0000259" key="10">
    <source>
        <dbReference type="Pfam" id="PF03553"/>
    </source>
</evidence>
<keyword evidence="12" id="KW-1185">Reference proteome</keyword>
<evidence type="ECO:0000256" key="1">
    <source>
        <dbReference type="ARBA" id="ARBA00004651"/>
    </source>
</evidence>
<feature type="transmembrane region" description="Helical" evidence="9">
    <location>
        <begin position="160"/>
        <end position="183"/>
    </location>
</feature>
<dbReference type="InterPro" id="IPR052180">
    <property type="entry name" value="NhaC_Na-H+_Antiporter"/>
</dbReference>
<reference evidence="12" key="1">
    <citation type="journal article" date="2019" name="Int. J. Syst. Evol. Microbiol.">
        <title>The Global Catalogue of Microorganisms (GCM) 10K type strain sequencing project: providing services to taxonomists for standard genome sequencing and annotation.</title>
        <authorList>
            <consortium name="The Broad Institute Genomics Platform"/>
            <consortium name="The Broad Institute Genome Sequencing Center for Infectious Disease"/>
            <person name="Wu L."/>
            <person name="Ma J."/>
        </authorList>
    </citation>
    <scope>NUCLEOTIDE SEQUENCE [LARGE SCALE GENOMIC DNA]</scope>
    <source>
        <strain evidence="12">CCUG 53816</strain>
    </source>
</reference>
<feature type="transmembrane region" description="Helical" evidence="9">
    <location>
        <begin position="47"/>
        <end position="64"/>
    </location>
</feature>
<feature type="transmembrane region" description="Helical" evidence="9">
    <location>
        <begin position="412"/>
        <end position="434"/>
    </location>
</feature>
<evidence type="ECO:0000256" key="3">
    <source>
        <dbReference type="ARBA" id="ARBA00022449"/>
    </source>
</evidence>
<feature type="transmembrane region" description="Helical" evidence="9">
    <location>
        <begin position="204"/>
        <end position="224"/>
    </location>
</feature>
<keyword evidence="5 9" id="KW-0812">Transmembrane</keyword>
<comment type="similarity">
    <text evidence="8">Belongs to the NhaC Na(+)/H(+) (TC 2.A.35) antiporter family.</text>
</comment>
<comment type="caution">
    <text evidence="11">The sequence shown here is derived from an EMBL/GenBank/DDBJ whole genome shotgun (WGS) entry which is preliminary data.</text>
</comment>